<protein>
    <recommendedName>
        <fullName evidence="4">tRNA N(3)-methylcytidine methyltransferase</fullName>
        <ecNumber evidence="4">2.1.1.-</ecNumber>
    </recommendedName>
</protein>
<keyword evidence="7" id="KW-1185">Reference proteome</keyword>
<dbReference type="InterPro" id="IPR013217">
    <property type="entry name" value="Methyltransf_12"/>
</dbReference>
<dbReference type="EMBL" id="JAPWTJ010000067">
    <property type="protein sequence ID" value="KAJ8983658.1"/>
    <property type="molecule type" value="Genomic_DNA"/>
</dbReference>
<dbReference type="InterPro" id="IPR026113">
    <property type="entry name" value="METTL2/6/8-like"/>
</dbReference>
<evidence type="ECO:0000313" key="7">
    <source>
        <dbReference type="Proteomes" id="UP001162164"/>
    </source>
</evidence>
<evidence type="ECO:0000256" key="3">
    <source>
        <dbReference type="ARBA" id="ARBA00022679"/>
    </source>
</evidence>
<sequence>MTTFLNIMHGMSNYLRSVVHKNYLVFFQYRFTQYRKKPKYGSRFLVDKSKVFHFNAWDDVEWDEDQEKEAQTKVNLNSAVKFSSETIEKYEKEADKYWNAFYDIHTNKFFKDRHWLFTEFPELAVKDGDKQTIFEIGCGVGNTVFPILQYSTNKNLFIYGSDFSVKAINILNGAPEYDANRCKAFVLDATQEPWVVPFEENSINIVVLIFVLSAINPEKFQTVVKQIYKYLAPGGLVLFRDYGRYDLAQLRFKPGHSLGENFYVRGDGTRVYFFTQDEVKYLFEKEGFEETENRADRRLQVNRGRLLKMYRVWIQAKYRKPIR</sequence>
<comment type="function">
    <text evidence="4">S-adenosyl-L-methionine-dependent methyltransferase.</text>
</comment>
<organism evidence="6 7">
    <name type="scientific">Molorchus minor</name>
    <dbReference type="NCBI Taxonomy" id="1323400"/>
    <lineage>
        <taxon>Eukaryota</taxon>
        <taxon>Metazoa</taxon>
        <taxon>Ecdysozoa</taxon>
        <taxon>Arthropoda</taxon>
        <taxon>Hexapoda</taxon>
        <taxon>Insecta</taxon>
        <taxon>Pterygota</taxon>
        <taxon>Neoptera</taxon>
        <taxon>Endopterygota</taxon>
        <taxon>Coleoptera</taxon>
        <taxon>Polyphaga</taxon>
        <taxon>Cucujiformia</taxon>
        <taxon>Chrysomeloidea</taxon>
        <taxon>Cerambycidae</taxon>
        <taxon>Lamiinae</taxon>
        <taxon>Monochamini</taxon>
        <taxon>Molorchus</taxon>
    </lineage>
</organism>
<dbReference type="EC" id="2.1.1.-" evidence="4"/>
<dbReference type="CDD" id="cd02440">
    <property type="entry name" value="AdoMet_MTases"/>
    <property type="match status" value="1"/>
</dbReference>
<accession>A0ABQ9JZ96</accession>
<reference evidence="6" key="1">
    <citation type="journal article" date="2023" name="Insect Mol. Biol.">
        <title>Genome sequencing provides insights into the evolution of gene families encoding plant cell wall-degrading enzymes in longhorned beetles.</title>
        <authorList>
            <person name="Shin N.R."/>
            <person name="Okamura Y."/>
            <person name="Kirsch R."/>
            <person name="Pauchet Y."/>
        </authorList>
    </citation>
    <scope>NUCLEOTIDE SEQUENCE</scope>
    <source>
        <strain evidence="6">MMC_N1</strain>
    </source>
</reference>
<name>A0ABQ9JZ96_9CUCU</name>
<evidence type="ECO:0000256" key="4">
    <source>
        <dbReference type="PIRNR" id="PIRNR037755"/>
    </source>
</evidence>
<comment type="similarity">
    <text evidence="1 4">Belongs to the methyltransferase superfamily. METL family.</text>
</comment>
<proteinExistence type="inferred from homology"/>
<evidence type="ECO:0000256" key="1">
    <source>
        <dbReference type="ARBA" id="ARBA00009725"/>
    </source>
</evidence>
<dbReference type="Pfam" id="PF08242">
    <property type="entry name" value="Methyltransf_12"/>
    <property type="match status" value="1"/>
</dbReference>
<keyword evidence="3 4" id="KW-0808">Transferase</keyword>
<dbReference type="Proteomes" id="UP001162164">
    <property type="component" value="Unassembled WGS sequence"/>
</dbReference>
<evidence type="ECO:0000256" key="2">
    <source>
        <dbReference type="ARBA" id="ARBA00022603"/>
    </source>
</evidence>
<dbReference type="PANTHER" id="PTHR22809">
    <property type="entry name" value="METHYLTRANSFERASE-RELATED"/>
    <property type="match status" value="1"/>
</dbReference>
<comment type="caution">
    <text evidence="6">The sequence shown here is derived from an EMBL/GenBank/DDBJ whole genome shotgun (WGS) entry which is preliminary data.</text>
</comment>
<dbReference type="PANTHER" id="PTHR22809:SF11">
    <property type="entry name" value="TRNA N(3)-METHYLCYTIDINE METHYLTRANSFERASE METTL2"/>
    <property type="match status" value="1"/>
</dbReference>
<gene>
    <name evidence="6" type="ORF">NQ317_019578</name>
</gene>
<dbReference type="InterPro" id="IPR029063">
    <property type="entry name" value="SAM-dependent_MTases_sf"/>
</dbReference>
<dbReference type="PIRSF" id="PIRSF037755">
    <property type="entry name" value="Mettl2_prd"/>
    <property type="match status" value="1"/>
</dbReference>
<feature type="domain" description="Methyltransferase type 12" evidence="5">
    <location>
        <begin position="135"/>
        <end position="236"/>
    </location>
</feature>
<evidence type="ECO:0000259" key="5">
    <source>
        <dbReference type="Pfam" id="PF08242"/>
    </source>
</evidence>
<evidence type="ECO:0000313" key="6">
    <source>
        <dbReference type="EMBL" id="KAJ8983658.1"/>
    </source>
</evidence>
<dbReference type="Gene3D" id="3.40.50.150">
    <property type="entry name" value="Vaccinia Virus protein VP39"/>
    <property type="match status" value="1"/>
</dbReference>
<dbReference type="SUPFAM" id="SSF53335">
    <property type="entry name" value="S-adenosyl-L-methionine-dependent methyltransferases"/>
    <property type="match status" value="1"/>
</dbReference>
<keyword evidence="2 4" id="KW-0489">Methyltransferase</keyword>